<dbReference type="NCBIfam" id="NF034126">
    <property type="entry name" value="PRK09521.1"/>
    <property type="match status" value="1"/>
</dbReference>
<dbReference type="GO" id="GO:0005730">
    <property type="term" value="C:nucleolus"/>
    <property type="evidence" value="ECO:0007669"/>
    <property type="project" value="UniProtKB-SubCell"/>
</dbReference>
<dbReference type="PANTHER" id="PTHR12686:SF8">
    <property type="entry name" value="EXOSOME COMPLEX COMPONENT CSL4"/>
    <property type="match status" value="1"/>
</dbReference>
<dbReference type="GO" id="GO:0000176">
    <property type="term" value="C:nuclear exosome (RNase complex)"/>
    <property type="evidence" value="ECO:0007669"/>
    <property type="project" value="TreeGrafter"/>
</dbReference>
<reference evidence="5 6" key="1">
    <citation type="submission" date="2024-03" db="EMBL/GenBank/DDBJ databases">
        <title>The Acrasis kona genome and developmental transcriptomes reveal deep origins of eukaryotic multicellular pathways.</title>
        <authorList>
            <person name="Sheikh S."/>
            <person name="Fu C.-J."/>
            <person name="Brown M.W."/>
            <person name="Baldauf S.L."/>
        </authorList>
    </citation>
    <scope>NUCLEOTIDE SEQUENCE [LARGE SCALE GENOMIC DNA]</scope>
    <source>
        <strain evidence="5 6">ATCC MYA-3509</strain>
    </source>
</reference>
<proteinExistence type="predicted"/>
<sequence length="187" mass="20468">MSESDVVTPGTRIGSVDTHISGRGTYTRDGRICASVVGRVVTKDVPNQDKKIIEVESKQETTVPQIGSIVLATVVKTTTQFAKVDITCVEGKALETTFMGMIRQQDVRATEIDKVVIYESFRPGDVVRAVVISLGDSKSYYLSTARNELGVVFGTSMAGQTLVPVSWKEMECPKTHLRELRKVAKTI</sequence>
<dbReference type="SUPFAM" id="SSF50249">
    <property type="entry name" value="Nucleic acid-binding proteins"/>
    <property type="match status" value="1"/>
</dbReference>
<dbReference type="Pfam" id="PF14382">
    <property type="entry name" value="ECR1_N"/>
    <property type="match status" value="1"/>
</dbReference>
<keyword evidence="2" id="KW-0963">Cytoplasm</keyword>
<accession>A0AAW2YRD1</accession>
<dbReference type="EMBL" id="JAOPGA020000460">
    <property type="protein sequence ID" value="KAL0478702.1"/>
    <property type="molecule type" value="Genomic_DNA"/>
</dbReference>
<protein>
    <submittedName>
        <fullName evidence="5">Exosome complex protein Csl4</fullName>
    </submittedName>
</protein>
<dbReference type="InterPro" id="IPR003029">
    <property type="entry name" value="S1_domain"/>
</dbReference>
<evidence type="ECO:0000259" key="4">
    <source>
        <dbReference type="SMART" id="SM00316"/>
    </source>
</evidence>
<dbReference type="AlphaFoldDB" id="A0AAW2YRD1"/>
<dbReference type="SUPFAM" id="SSF110324">
    <property type="entry name" value="Ribosomal L27 protein-like"/>
    <property type="match status" value="1"/>
</dbReference>
<dbReference type="InterPro" id="IPR012340">
    <property type="entry name" value="NA-bd_OB-fold"/>
</dbReference>
<dbReference type="InterPro" id="IPR019495">
    <property type="entry name" value="EXOSC1_C"/>
</dbReference>
<comment type="subcellular location">
    <subcellularLocation>
        <location evidence="1">Nucleus</location>
        <location evidence="1">Nucleolus</location>
    </subcellularLocation>
</comment>
<gene>
    <name evidence="5" type="ORF">AKO1_008302</name>
</gene>
<dbReference type="PANTHER" id="PTHR12686">
    <property type="entry name" value="3'-5' EXORIBONUCLEASE CSL4-RELATED"/>
    <property type="match status" value="1"/>
</dbReference>
<dbReference type="GO" id="GO:0006396">
    <property type="term" value="P:RNA processing"/>
    <property type="evidence" value="ECO:0007669"/>
    <property type="project" value="InterPro"/>
</dbReference>
<dbReference type="InterPro" id="IPR025721">
    <property type="entry name" value="Exosome_cplx_N_dom"/>
</dbReference>
<evidence type="ECO:0000256" key="3">
    <source>
        <dbReference type="ARBA" id="ARBA00022835"/>
    </source>
</evidence>
<evidence type="ECO:0000256" key="2">
    <source>
        <dbReference type="ARBA" id="ARBA00022490"/>
    </source>
</evidence>
<dbReference type="InterPro" id="IPR039771">
    <property type="entry name" value="Csl4"/>
</dbReference>
<feature type="domain" description="S1 motif" evidence="4">
    <location>
        <begin position="65"/>
        <end position="145"/>
    </location>
</feature>
<comment type="caution">
    <text evidence="5">The sequence shown here is derived from an EMBL/GenBank/DDBJ whole genome shotgun (WGS) entry which is preliminary data.</text>
</comment>
<dbReference type="Gene3D" id="2.40.50.140">
    <property type="entry name" value="Nucleic acid-binding proteins"/>
    <property type="match status" value="1"/>
</dbReference>
<keyword evidence="3" id="KW-0271">Exosome</keyword>
<dbReference type="GO" id="GO:0003723">
    <property type="term" value="F:RNA binding"/>
    <property type="evidence" value="ECO:0007669"/>
    <property type="project" value="InterPro"/>
</dbReference>
<dbReference type="CDD" id="cd05791">
    <property type="entry name" value="S1_CSL4"/>
    <property type="match status" value="1"/>
</dbReference>
<dbReference type="Gene3D" id="2.40.50.100">
    <property type="match status" value="1"/>
</dbReference>
<keyword evidence="6" id="KW-1185">Reference proteome</keyword>
<name>A0AAW2YRD1_9EUKA</name>
<dbReference type="GO" id="GO:0005737">
    <property type="term" value="C:cytoplasm"/>
    <property type="evidence" value="ECO:0007669"/>
    <property type="project" value="TreeGrafter"/>
</dbReference>
<dbReference type="FunFam" id="2.40.50.140:FF:000223">
    <property type="entry name" value="Chromosome 1, whole genome shotgun sequence"/>
    <property type="match status" value="1"/>
</dbReference>
<dbReference type="SMART" id="SM00316">
    <property type="entry name" value="S1"/>
    <property type="match status" value="1"/>
</dbReference>
<evidence type="ECO:0000313" key="5">
    <source>
        <dbReference type="EMBL" id="KAL0478702.1"/>
    </source>
</evidence>
<organism evidence="5 6">
    <name type="scientific">Acrasis kona</name>
    <dbReference type="NCBI Taxonomy" id="1008807"/>
    <lineage>
        <taxon>Eukaryota</taxon>
        <taxon>Discoba</taxon>
        <taxon>Heterolobosea</taxon>
        <taxon>Tetramitia</taxon>
        <taxon>Eutetramitia</taxon>
        <taxon>Acrasidae</taxon>
        <taxon>Acrasis</taxon>
    </lineage>
</organism>
<dbReference type="Pfam" id="PF10447">
    <property type="entry name" value="EXOSC1"/>
    <property type="match status" value="1"/>
</dbReference>
<evidence type="ECO:0000313" key="6">
    <source>
        <dbReference type="Proteomes" id="UP001431209"/>
    </source>
</evidence>
<dbReference type="Proteomes" id="UP001431209">
    <property type="component" value="Unassembled WGS sequence"/>
</dbReference>
<evidence type="ECO:0000256" key="1">
    <source>
        <dbReference type="ARBA" id="ARBA00004604"/>
    </source>
</evidence>